<keyword evidence="2" id="KW-1185">Reference proteome</keyword>
<dbReference type="InterPro" id="IPR035069">
    <property type="entry name" value="TTHA1013/TTHA0281-like"/>
</dbReference>
<organism evidence="1 2">
    <name type="scientific">Conexibacter stalactiti</name>
    <dbReference type="NCBI Taxonomy" id="1940611"/>
    <lineage>
        <taxon>Bacteria</taxon>
        <taxon>Bacillati</taxon>
        <taxon>Actinomycetota</taxon>
        <taxon>Thermoleophilia</taxon>
        <taxon>Solirubrobacterales</taxon>
        <taxon>Conexibacteraceae</taxon>
        <taxon>Conexibacter</taxon>
    </lineage>
</organism>
<evidence type="ECO:0000313" key="1">
    <source>
        <dbReference type="EMBL" id="MDW5594637.1"/>
    </source>
</evidence>
<dbReference type="RefSeq" id="WP_318596929.1">
    <property type="nucleotide sequence ID" value="NZ_JAWSTH010000020.1"/>
</dbReference>
<reference evidence="1 2" key="2">
    <citation type="submission" date="2023-10" db="EMBL/GenBank/DDBJ databases">
        <authorList>
            <person name="Han X.F."/>
        </authorList>
    </citation>
    <scope>NUCLEOTIDE SEQUENCE [LARGE SCALE GENOMIC DNA]</scope>
    <source>
        <strain evidence="1 2">KCTC 39840</strain>
    </source>
</reference>
<proteinExistence type="predicted"/>
<reference evidence="2" key="1">
    <citation type="submission" date="2023-07" db="EMBL/GenBank/DDBJ databases">
        <title>Conexibacter stalactiti sp. nov., isolated from stalactites in a lava cave and emended description of the genus Conexibacter.</title>
        <authorList>
            <person name="Lee S.D."/>
        </authorList>
    </citation>
    <scope>NUCLEOTIDE SEQUENCE [LARGE SCALE GENOMIC DNA]</scope>
    <source>
        <strain evidence="2">KCTC 39840</strain>
    </source>
</reference>
<dbReference type="SUPFAM" id="SSF143100">
    <property type="entry name" value="TTHA1013/TTHA0281-like"/>
    <property type="match status" value="1"/>
</dbReference>
<sequence>MRTAQLIYHDDPDGWWAASPDLPGYSAAGATFEELRDLVREGAPWYAEEVLDLHHLVPGPRSWWTAPSVGQRARLELAAPGPNPGLTIRSSGLTKAA</sequence>
<dbReference type="Proteomes" id="UP001284601">
    <property type="component" value="Unassembled WGS sequence"/>
</dbReference>
<dbReference type="EMBL" id="JAWSTH010000020">
    <property type="protein sequence ID" value="MDW5594637.1"/>
    <property type="molecule type" value="Genomic_DNA"/>
</dbReference>
<gene>
    <name evidence="1" type="ORF">R7226_09835</name>
</gene>
<dbReference type="Gene3D" id="3.30.160.250">
    <property type="match status" value="1"/>
</dbReference>
<protein>
    <submittedName>
        <fullName evidence="1">Type II toxin-antitoxin system HicB family antitoxin</fullName>
    </submittedName>
</protein>
<name>A0ABU4HPK5_9ACTN</name>
<evidence type="ECO:0000313" key="2">
    <source>
        <dbReference type="Proteomes" id="UP001284601"/>
    </source>
</evidence>
<accession>A0ABU4HPK5</accession>
<comment type="caution">
    <text evidence="1">The sequence shown here is derived from an EMBL/GenBank/DDBJ whole genome shotgun (WGS) entry which is preliminary data.</text>
</comment>